<sequence>MAVRPVFIPVNDGPVFVRTELVPFTWHPGLSASQKQKSVASLHEAASETLGLSTILEVSSKSTEQLGIILSAFNLPIFHPVVGRQVSVECAFQAGKVFQRGGPFLDLLHVTSRDAKRDPRLRESGQLTEFRFDEQKWPIEPQTAFYDWLYITALLSRPELAKPILAHDAFTDIEFNPQQSINCQAYAVALCVSLARRGIVMDVASTRETFLDCVKGAATNNVRQNDVQQGFLF</sequence>
<gene>
    <name evidence="1" type="ORF">HT578_11005</name>
</gene>
<dbReference type="InterPro" id="IPR053913">
    <property type="entry name" value="NADAR-DarT1"/>
</dbReference>
<dbReference type="Pfam" id="PF22397">
    <property type="entry name" value="NADAR-DarT1"/>
    <property type="match status" value="1"/>
</dbReference>
<keyword evidence="2" id="KW-1185">Reference proteome</keyword>
<dbReference type="RefSeq" id="WP_213499482.1">
    <property type="nucleotide sequence ID" value="NZ_CP054856.1"/>
</dbReference>
<reference evidence="1 2" key="1">
    <citation type="journal article" date="2021" name="Int. J. Syst. Evol. Microbiol.">
        <title>Novosphingobium decolorationis sp. nov., an aniline blue-decolourizing bacterium isolated from East Pacific sediment.</title>
        <authorList>
            <person name="Chen X."/>
            <person name="Dong B."/>
            <person name="Chen T."/>
            <person name="Ren N."/>
            <person name="Wang J."/>
            <person name="Xu Y."/>
            <person name="Yang J."/>
            <person name="Zhu S."/>
            <person name="Chen J."/>
        </authorList>
    </citation>
    <scope>NUCLEOTIDE SEQUENCE [LARGE SCALE GENOMIC DNA]</scope>
    <source>
        <strain evidence="1 2">502str22</strain>
    </source>
</reference>
<protein>
    <submittedName>
        <fullName evidence="1">Uncharacterized protein</fullName>
    </submittedName>
</protein>
<accession>A0ABX8E593</accession>
<organism evidence="1 2">
    <name type="scientific">Novosphingobium decolorationis</name>
    <dbReference type="NCBI Taxonomy" id="2698673"/>
    <lineage>
        <taxon>Bacteria</taxon>
        <taxon>Pseudomonadati</taxon>
        <taxon>Pseudomonadota</taxon>
        <taxon>Alphaproteobacteria</taxon>
        <taxon>Sphingomonadales</taxon>
        <taxon>Sphingomonadaceae</taxon>
        <taxon>Novosphingobium</taxon>
    </lineage>
</organism>
<name>A0ABX8E593_9SPHN</name>
<dbReference type="EMBL" id="CP054856">
    <property type="protein sequence ID" value="QVM84144.1"/>
    <property type="molecule type" value="Genomic_DNA"/>
</dbReference>
<evidence type="ECO:0000313" key="2">
    <source>
        <dbReference type="Proteomes" id="UP000677126"/>
    </source>
</evidence>
<evidence type="ECO:0000313" key="1">
    <source>
        <dbReference type="EMBL" id="QVM84144.1"/>
    </source>
</evidence>
<dbReference type="Proteomes" id="UP000677126">
    <property type="component" value="Chromosome"/>
</dbReference>
<proteinExistence type="predicted"/>